<dbReference type="EMBL" id="QUNF01000004">
    <property type="protein sequence ID" value="REG91404.1"/>
    <property type="molecule type" value="Genomic_DNA"/>
</dbReference>
<dbReference type="PANTHER" id="PTHR33713:SF6">
    <property type="entry name" value="ANTITOXIN YEFM"/>
    <property type="match status" value="1"/>
</dbReference>
<gene>
    <name evidence="3" type="ORF">C8N25_10418</name>
</gene>
<evidence type="ECO:0000313" key="4">
    <source>
        <dbReference type="Proteomes" id="UP000256405"/>
    </source>
</evidence>
<evidence type="ECO:0000256" key="2">
    <source>
        <dbReference type="RuleBase" id="RU362080"/>
    </source>
</evidence>
<proteinExistence type="inferred from homology"/>
<dbReference type="InterPro" id="IPR036165">
    <property type="entry name" value="YefM-like_sf"/>
</dbReference>
<dbReference type="Pfam" id="PF02604">
    <property type="entry name" value="PhdYeFM_antitox"/>
    <property type="match status" value="1"/>
</dbReference>
<protein>
    <recommendedName>
        <fullName evidence="2">Antitoxin</fullName>
    </recommendedName>
</protein>
<dbReference type="InterPro" id="IPR051405">
    <property type="entry name" value="phD/YefM_antitoxin"/>
</dbReference>
<name>A0A3E0DZ84_9BACT</name>
<dbReference type="Gene3D" id="6.10.250.330">
    <property type="match status" value="1"/>
</dbReference>
<dbReference type="InterPro" id="IPR006442">
    <property type="entry name" value="Antitoxin_Phd/YefM"/>
</dbReference>
<dbReference type="NCBIfam" id="TIGR01552">
    <property type="entry name" value="phd_fam"/>
    <property type="match status" value="1"/>
</dbReference>
<dbReference type="AlphaFoldDB" id="A0A3E0DZ84"/>
<comment type="similarity">
    <text evidence="1 2">Belongs to the phD/YefM antitoxin family.</text>
</comment>
<comment type="caution">
    <text evidence="3">The sequence shown here is derived from an EMBL/GenBank/DDBJ whole genome shotgun (WGS) entry which is preliminary data.</text>
</comment>
<reference evidence="3 4" key="1">
    <citation type="submission" date="2018-08" db="EMBL/GenBank/DDBJ databases">
        <title>Genomic Encyclopedia of Archaeal and Bacterial Type Strains, Phase II (KMG-II): from individual species to whole genera.</title>
        <authorList>
            <person name="Goeker M."/>
        </authorList>
    </citation>
    <scope>NUCLEOTIDE SEQUENCE [LARGE SCALE GENOMIC DNA]</scope>
    <source>
        <strain evidence="3 4">DSM 15986</strain>
    </source>
</reference>
<evidence type="ECO:0000256" key="1">
    <source>
        <dbReference type="ARBA" id="ARBA00009981"/>
    </source>
</evidence>
<dbReference type="PANTHER" id="PTHR33713">
    <property type="entry name" value="ANTITOXIN YAFN-RELATED"/>
    <property type="match status" value="1"/>
</dbReference>
<dbReference type="RefSeq" id="WP_086540513.1">
    <property type="nucleotide sequence ID" value="NZ_MSSW01000010.1"/>
</dbReference>
<organism evidence="3 4">
    <name type="scientific">Algoriphagus antarcticus</name>
    <dbReference type="NCBI Taxonomy" id="238540"/>
    <lineage>
        <taxon>Bacteria</taxon>
        <taxon>Pseudomonadati</taxon>
        <taxon>Bacteroidota</taxon>
        <taxon>Cytophagia</taxon>
        <taxon>Cytophagales</taxon>
        <taxon>Cyclobacteriaceae</taxon>
        <taxon>Algoriphagus</taxon>
    </lineage>
</organism>
<dbReference type="Gene3D" id="3.40.1620.10">
    <property type="entry name" value="YefM-like domain"/>
    <property type="match status" value="1"/>
</dbReference>
<accession>A0A3E0DZ84</accession>
<dbReference type="Proteomes" id="UP000256405">
    <property type="component" value="Unassembled WGS sequence"/>
</dbReference>
<keyword evidence="4" id="KW-1185">Reference proteome</keyword>
<dbReference type="SUPFAM" id="SSF143120">
    <property type="entry name" value="YefM-like"/>
    <property type="match status" value="1"/>
</dbReference>
<evidence type="ECO:0000313" key="3">
    <source>
        <dbReference type="EMBL" id="REG91404.1"/>
    </source>
</evidence>
<comment type="function">
    <text evidence="2">Antitoxin component of a type II toxin-antitoxin (TA) system.</text>
</comment>
<dbReference type="OrthoDB" id="1524837at2"/>
<sequence length="84" mass="9533">MIAANYSEFRSKMKDFLDKVEEDGETLILKRGTGKGTVIISLEEYNSIMETMHLLSSKTNATWLFDSIDQHKSGKSSEKSLIEE</sequence>